<dbReference type="InterPro" id="IPR051795">
    <property type="entry name" value="Glycosyl_Hydrlase_43"/>
</dbReference>
<evidence type="ECO:0000256" key="4">
    <source>
        <dbReference type="PIRSR" id="PIRSR606710-1"/>
    </source>
</evidence>
<dbReference type="PANTHER" id="PTHR42812:SF2">
    <property type="entry name" value="XYLOSIDASE_ARABINOSIDASE"/>
    <property type="match status" value="1"/>
</dbReference>
<keyword evidence="8" id="KW-1185">Reference proteome</keyword>
<reference evidence="7 8" key="1">
    <citation type="journal article" date="2012" name="J. Bacteriol.">
        <title>Genome Sequence of Radiation-Resistant Modestobacter marinus Strain BC501, a Representative Actinobacterium That Thrives on Calcareous Stone Surfaces.</title>
        <authorList>
            <person name="Normand P."/>
            <person name="Gury J."/>
            <person name="Pujic P."/>
            <person name="Chouaia B."/>
            <person name="Crotti E."/>
            <person name="Brusetti L."/>
            <person name="Daffonchio D."/>
            <person name="Vacherie B."/>
            <person name="Barbe V."/>
            <person name="Medigue C."/>
            <person name="Calteau A."/>
            <person name="Ghodhbane-Gtari F."/>
            <person name="Essoussi I."/>
            <person name="Nouioui I."/>
            <person name="Abbassi-Ghozzi I."/>
            <person name="Gtari M."/>
        </authorList>
    </citation>
    <scope>NUCLEOTIDE SEQUENCE [LARGE SCALE GENOMIC DNA]</scope>
    <source>
        <strain evidence="8">BC 501</strain>
    </source>
</reference>
<dbReference type="SUPFAM" id="SSF49899">
    <property type="entry name" value="Concanavalin A-like lectins/glucanases"/>
    <property type="match status" value="1"/>
</dbReference>
<dbReference type="InterPro" id="IPR023296">
    <property type="entry name" value="Glyco_hydro_beta-prop_sf"/>
</dbReference>
<protein>
    <submittedName>
        <fullName evidence="7">Glycoside hydrolase</fullName>
    </submittedName>
</protein>
<evidence type="ECO:0000256" key="3">
    <source>
        <dbReference type="ARBA" id="ARBA00023295"/>
    </source>
</evidence>
<dbReference type="GO" id="GO:0005975">
    <property type="term" value="P:carbohydrate metabolic process"/>
    <property type="evidence" value="ECO:0007669"/>
    <property type="project" value="InterPro"/>
</dbReference>
<feature type="site" description="Important for catalytic activity, responsible for pKa modulation of the active site Glu and correct orientation of both the proton donor and substrate" evidence="5">
    <location>
        <position position="142"/>
    </location>
</feature>
<dbReference type="GO" id="GO:0004553">
    <property type="term" value="F:hydrolase activity, hydrolyzing O-glycosyl compounds"/>
    <property type="evidence" value="ECO:0007669"/>
    <property type="project" value="InterPro"/>
</dbReference>
<feature type="active site" description="Proton acceptor" evidence="4">
    <location>
        <position position="35"/>
    </location>
</feature>
<comment type="similarity">
    <text evidence="1 6">Belongs to the glycosyl hydrolase 43 family.</text>
</comment>
<dbReference type="KEGG" id="mmar:MODMU_2731"/>
<accession>I4EXP7</accession>
<dbReference type="OMA" id="PWENSPH"/>
<keyword evidence="2 6" id="KW-0378">Hydrolase</keyword>
<dbReference type="Pfam" id="PF04616">
    <property type="entry name" value="Glyco_hydro_43"/>
    <property type="match status" value="1"/>
</dbReference>
<dbReference type="eggNOG" id="COG3507">
    <property type="taxonomic scope" value="Bacteria"/>
</dbReference>
<sequence length="520" mass="56702">MGSTTRWGAGPEGRRIADLGDGTYRNPVLAGDFPDPSVLKDGEDYYLTTSSFDAAPGLLIHHSRDLVNWAPLTFALPRPITTGFAVDIAAHDGRYFIYIPFIPSAWAEPDFGSEARIYVIHADSMAGPWSEPIDLGITGAIDPGHVVGEDGRRYLFLSGIRRVRLTDDGLATDGPVEHVYDGWRYPDDCVTEAYALEGPKLFHRDGWFYLVSAVGGTAGPPTGHMVTVARSRSVHGPWEDDPANPVVRTRSAEEAWWSRGHATVVEGPRGDWWLVYHGYENGYRTLGRQVLLEPVEWTEDGWLRALGGDLSEPLPKPIDLPDQPAGIPLSDPLAGPALGPQWAFHAPARDETARLQFLEGALRLAGKGTGPADASPLTVPTGDRAYEVEVTLERVGPGAQGGLLLFFNSALFLGMGWDGTTLVTYGGGKRSHYREPVAPSDSLHLRIRNDRHVVTFWHSPDGVDWTRHGMRFEASGYHANTAGDLLSLRPAVFAAGQDAVTFRVFRYRALPEVDAPAGAE</sequence>
<gene>
    <name evidence="7" type="ordered locus">MODMU_2731</name>
</gene>
<evidence type="ECO:0000256" key="6">
    <source>
        <dbReference type="RuleBase" id="RU361187"/>
    </source>
</evidence>
<dbReference type="AlphaFoldDB" id="I4EXP7"/>
<dbReference type="PATRIC" id="fig|477641.3.peg.2588"/>
<evidence type="ECO:0000256" key="1">
    <source>
        <dbReference type="ARBA" id="ARBA00009865"/>
    </source>
</evidence>
<keyword evidence="3 6" id="KW-0326">Glycosidase</keyword>
<dbReference type="Proteomes" id="UP000006461">
    <property type="component" value="Chromosome"/>
</dbReference>
<dbReference type="OrthoDB" id="9758923at2"/>
<dbReference type="HOGENOM" id="CLU_039823_0_0_11"/>
<evidence type="ECO:0000256" key="2">
    <source>
        <dbReference type="ARBA" id="ARBA00022801"/>
    </source>
</evidence>
<dbReference type="SUPFAM" id="SSF75005">
    <property type="entry name" value="Arabinanase/levansucrase/invertase"/>
    <property type="match status" value="1"/>
</dbReference>
<evidence type="ECO:0000313" key="7">
    <source>
        <dbReference type="EMBL" id="CCH88160.1"/>
    </source>
</evidence>
<dbReference type="Gene3D" id="2.115.10.20">
    <property type="entry name" value="Glycosyl hydrolase domain, family 43"/>
    <property type="match status" value="1"/>
</dbReference>
<dbReference type="PANTHER" id="PTHR42812">
    <property type="entry name" value="BETA-XYLOSIDASE"/>
    <property type="match status" value="1"/>
</dbReference>
<evidence type="ECO:0000313" key="8">
    <source>
        <dbReference type="Proteomes" id="UP000006461"/>
    </source>
</evidence>
<organism evidence="7 8">
    <name type="scientific">Modestobacter italicus (strain DSM 44449 / CECT 9708 / BC 501)</name>
    <dbReference type="NCBI Taxonomy" id="2732864"/>
    <lineage>
        <taxon>Bacteria</taxon>
        <taxon>Bacillati</taxon>
        <taxon>Actinomycetota</taxon>
        <taxon>Actinomycetes</taxon>
        <taxon>Geodermatophilales</taxon>
        <taxon>Geodermatophilaceae</taxon>
        <taxon>Modestobacter</taxon>
    </lineage>
</organism>
<dbReference type="InterPro" id="IPR013320">
    <property type="entry name" value="ConA-like_dom_sf"/>
</dbReference>
<feature type="active site" description="Proton donor" evidence="4">
    <location>
        <position position="197"/>
    </location>
</feature>
<name>I4EXP7_MODI5</name>
<dbReference type="InterPro" id="IPR006710">
    <property type="entry name" value="Glyco_hydro_43"/>
</dbReference>
<proteinExistence type="inferred from homology"/>
<dbReference type="Gene3D" id="2.60.120.200">
    <property type="match status" value="1"/>
</dbReference>
<evidence type="ECO:0000256" key="5">
    <source>
        <dbReference type="PIRSR" id="PIRSR606710-2"/>
    </source>
</evidence>
<dbReference type="STRING" id="477641.MODMU_2731"/>
<dbReference type="CDD" id="cd09002">
    <property type="entry name" value="GH43_XYL-like"/>
    <property type="match status" value="1"/>
</dbReference>
<dbReference type="EMBL" id="FO203431">
    <property type="protein sequence ID" value="CCH88160.1"/>
    <property type="molecule type" value="Genomic_DNA"/>
</dbReference>